<accession>A0A7J6V993</accession>
<organism evidence="1 2">
    <name type="scientific">Thalictrum thalictroides</name>
    <name type="common">Rue-anemone</name>
    <name type="synonym">Anemone thalictroides</name>
    <dbReference type="NCBI Taxonomy" id="46969"/>
    <lineage>
        <taxon>Eukaryota</taxon>
        <taxon>Viridiplantae</taxon>
        <taxon>Streptophyta</taxon>
        <taxon>Embryophyta</taxon>
        <taxon>Tracheophyta</taxon>
        <taxon>Spermatophyta</taxon>
        <taxon>Magnoliopsida</taxon>
        <taxon>Ranunculales</taxon>
        <taxon>Ranunculaceae</taxon>
        <taxon>Thalictroideae</taxon>
        <taxon>Thalictrum</taxon>
    </lineage>
</organism>
<proteinExistence type="predicted"/>
<sequence>MGNTDSSSTFSLHLVSILNRENSPLHPEIRVIWTDHQEIDNQKLTAKAHSMNCGSVSRAEN</sequence>
<comment type="caution">
    <text evidence="1">The sequence shown here is derived from an EMBL/GenBank/DDBJ whole genome shotgun (WGS) entry which is preliminary data.</text>
</comment>
<name>A0A7J6V993_THATH</name>
<gene>
    <name evidence="1" type="ORF">FRX31_029622</name>
</gene>
<evidence type="ECO:0000313" key="2">
    <source>
        <dbReference type="Proteomes" id="UP000554482"/>
    </source>
</evidence>
<protein>
    <submittedName>
        <fullName evidence="1">Uncharacterized protein</fullName>
    </submittedName>
</protein>
<dbReference type="AlphaFoldDB" id="A0A7J6V993"/>
<keyword evidence="2" id="KW-1185">Reference proteome</keyword>
<dbReference type="Proteomes" id="UP000554482">
    <property type="component" value="Unassembled WGS sequence"/>
</dbReference>
<dbReference type="EMBL" id="JABWDY010036981">
    <property type="protein sequence ID" value="KAF5180790.1"/>
    <property type="molecule type" value="Genomic_DNA"/>
</dbReference>
<reference evidence="1 2" key="1">
    <citation type="submission" date="2020-06" db="EMBL/GenBank/DDBJ databases">
        <title>Transcriptomic and genomic resources for Thalictrum thalictroides and T. hernandezii: Facilitating candidate gene discovery in an emerging model plant lineage.</title>
        <authorList>
            <person name="Arias T."/>
            <person name="Riano-Pachon D.M."/>
            <person name="Di Stilio V.S."/>
        </authorList>
    </citation>
    <scope>NUCLEOTIDE SEQUENCE [LARGE SCALE GENOMIC DNA]</scope>
    <source>
        <strain evidence="2">cv. WT478/WT964</strain>
        <tissue evidence="1">Leaves</tissue>
    </source>
</reference>
<evidence type="ECO:0000313" key="1">
    <source>
        <dbReference type="EMBL" id="KAF5180790.1"/>
    </source>
</evidence>